<gene>
    <name evidence="1" type="ORF">G6N74_16860</name>
</gene>
<keyword evidence="2" id="KW-1185">Reference proteome</keyword>
<name>A0A7C9R8F7_9HYPH</name>
<reference evidence="1 2" key="1">
    <citation type="submission" date="2020-02" db="EMBL/GenBank/DDBJ databases">
        <title>Genome sequence of the type strain CGMCC 1.15528 of Mesorhizobium zhangyense.</title>
        <authorList>
            <person name="Gao J."/>
            <person name="Sun J."/>
        </authorList>
    </citation>
    <scope>NUCLEOTIDE SEQUENCE [LARGE SCALE GENOMIC DNA]</scope>
    <source>
        <strain evidence="1 2">CGMCC 1.15528</strain>
    </source>
</reference>
<protein>
    <submittedName>
        <fullName evidence="1">Uncharacterized protein</fullName>
    </submittedName>
</protein>
<evidence type="ECO:0000313" key="2">
    <source>
        <dbReference type="Proteomes" id="UP000481252"/>
    </source>
</evidence>
<dbReference type="Proteomes" id="UP000481252">
    <property type="component" value="Unassembled WGS sequence"/>
</dbReference>
<dbReference type="RefSeq" id="WP_165119096.1">
    <property type="nucleotide sequence ID" value="NZ_JAAKZG010000006.1"/>
</dbReference>
<comment type="caution">
    <text evidence="1">The sequence shown here is derived from an EMBL/GenBank/DDBJ whole genome shotgun (WGS) entry which is preliminary data.</text>
</comment>
<dbReference type="AlphaFoldDB" id="A0A7C9R8F7"/>
<organism evidence="1 2">
    <name type="scientific">Mesorhizobium zhangyense</name>
    <dbReference type="NCBI Taxonomy" id="1776730"/>
    <lineage>
        <taxon>Bacteria</taxon>
        <taxon>Pseudomonadati</taxon>
        <taxon>Pseudomonadota</taxon>
        <taxon>Alphaproteobacteria</taxon>
        <taxon>Hyphomicrobiales</taxon>
        <taxon>Phyllobacteriaceae</taxon>
        <taxon>Mesorhizobium</taxon>
    </lineage>
</organism>
<dbReference type="EMBL" id="JAAKZG010000006">
    <property type="protein sequence ID" value="NGN42741.1"/>
    <property type="molecule type" value="Genomic_DNA"/>
</dbReference>
<sequence length="94" mass="10853">MTIPYEETGEIAVRLSSEQAVVLFELLSRWCNDNDRPTPDRACFEDRSECAVLHGVLSDLETQLVAPLRSDYRQIVSRSRELLAERWDGSDLRR</sequence>
<accession>A0A7C9R8F7</accession>
<proteinExistence type="predicted"/>
<evidence type="ECO:0000313" key="1">
    <source>
        <dbReference type="EMBL" id="NGN42741.1"/>
    </source>
</evidence>